<accession>A0A426URV8</accession>
<keyword evidence="2" id="KW-1185">Reference proteome</keyword>
<dbReference type="Proteomes" id="UP000277256">
    <property type="component" value="Unassembled WGS sequence"/>
</dbReference>
<dbReference type="EMBL" id="RSEB01000008">
    <property type="protein sequence ID" value="RRR96035.1"/>
    <property type="molecule type" value="Genomic_DNA"/>
</dbReference>
<dbReference type="OrthoDB" id="5186147at2"/>
<comment type="caution">
    <text evidence="1">The sequence shown here is derived from an EMBL/GenBank/DDBJ whole genome shotgun (WGS) entry which is preliminary data.</text>
</comment>
<dbReference type="AlphaFoldDB" id="A0A426URV8"/>
<dbReference type="RefSeq" id="WP_125249962.1">
    <property type="nucleotide sequence ID" value="NZ_RSEB01000008.1"/>
</dbReference>
<protein>
    <submittedName>
        <fullName evidence="1">Uncharacterized protein</fullName>
    </submittedName>
</protein>
<evidence type="ECO:0000313" key="2">
    <source>
        <dbReference type="Proteomes" id="UP000277256"/>
    </source>
</evidence>
<evidence type="ECO:0000313" key="1">
    <source>
        <dbReference type="EMBL" id="RRR96035.1"/>
    </source>
</evidence>
<gene>
    <name evidence="1" type="ORF">EIW28_22480</name>
</gene>
<name>A0A426URV8_9ACTN</name>
<proteinExistence type="predicted"/>
<reference evidence="1 2" key="1">
    <citation type="submission" date="2018-12" db="EMBL/GenBank/DDBJ databases">
        <title>Glycomyces sp. YIM 121974 draft genome.</title>
        <authorList>
            <person name="Li Q."/>
        </authorList>
    </citation>
    <scope>NUCLEOTIDE SEQUENCE [LARGE SCALE GENOMIC DNA]</scope>
    <source>
        <strain evidence="1 2">YIM 121974</strain>
    </source>
</reference>
<sequence length="176" mass="18077">MSRLRSLAVAAAVTAAVLLFALAVPLLNKAVSPAVDVGGERFTLADGVTVTAPADTLMRPGHYRPESGRAEFLVGGAEVEIAVAGPYGFDAEYLADEMARLLEVQPGVQLTEPRDCAADGVEGAGRGFVTETGAGFACAFVHDDTRAEVTARGASLDAATVDRIDALIARVSFGAA</sequence>
<organism evidence="1 2">
    <name type="scientific">Glycomyces terrestris</name>
    <dbReference type="NCBI Taxonomy" id="2493553"/>
    <lineage>
        <taxon>Bacteria</taxon>
        <taxon>Bacillati</taxon>
        <taxon>Actinomycetota</taxon>
        <taxon>Actinomycetes</taxon>
        <taxon>Glycomycetales</taxon>
        <taxon>Glycomycetaceae</taxon>
        <taxon>Glycomyces</taxon>
    </lineage>
</organism>